<evidence type="ECO:0000256" key="1">
    <source>
        <dbReference type="ARBA" id="ARBA00004496"/>
    </source>
</evidence>
<dbReference type="STRING" id="497964.CfE428DRAFT_0979"/>
<keyword evidence="7 12" id="KW-0479">Metal-binding</keyword>
<evidence type="ECO:0000256" key="3">
    <source>
        <dbReference type="ARBA" id="ARBA00011738"/>
    </source>
</evidence>
<organism evidence="14 15">
    <name type="scientific">Chthoniobacter flavus Ellin428</name>
    <dbReference type="NCBI Taxonomy" id="497964"/>
    <lineage>
        <taxon>Bacteria</taxon>
        <taxon>Pseudomonadati</taxon>
        <taxon>Verrucomicrobiota</taxon>
        <taxon>Spartobacteria</taxon>
        <taxon>Chthoniobacterales</taxon>
        <taxon>Chthoniobacteraceae</taxon>
        <taxon>Chthoniobacter</taxon>
    </lineage>
</organism>
<comment type="similarity">
    <text evidence="2">Belongs to the Fur family.</text>
</comment>
<evidence type="ECO:0000256" key="4">
    <source>
        <dbReference type="ARBA" id="ARBA00020910"/>
    </source>
</evidence>
<keyword evidence="15" id="KW-1185">Reference proteome</keyword>
<proteinExistence type="inferred from homology"/>
<evidence type="ECO:0000256" key="8">
    <source>
        <dbReference type="ARBA" id="ARBA00022833"/>
    </source>
</evidence>
<comment type="cofactor">
    <cofactor evidence="12">
        <name>Zn(2+)</name>
        <dbReference type="ChEBI" id="CHEBI:29105"/>
    </cofactor>
    <text evidence="12">Binds 1 zinc ion per subunit.</text>
</comment>
<evidence type="ECO:0000256" key="6">
    <source>
        <dbReference type="ARBA" id="ARBA00022491"/>
    </source>
</evidence>
<dbReference type="eggNOG" id="COG0735">
    <property type="taxonomic scope" value="Bacteria"/>
</dbReference>
<dbReference type="Gene3D" id="3.30.1490.190">
    <property type="match status" value="1"/>
</dbReference>
<gene>
    <name evidence="14" type="ORF">CfE428DRAFT_0979</name>
</gene>
<evidence type="ECO:0000313" key="14">
    <source>
        <dbReference type="EMBL" id="EDY21734.1"/>
    </source>
</evidence>
<feature type="binding site" evidence="12">
    <location>
        <position position="102"/>
    </location>
    <ligand>
        <name>Zn(2+)</name>
        <dbReference type="ChEBI" id="CHEBI:29105"/>
    </ligand>
</feature>
<dbReference type="InterPro" id="IPR036388">
    <property type="entry name" value="WH-like_DNA-bd_sf"/>
</dbReference>
<dbReference type="SUPFAM" id="SSF46785">
    <property type="entry name" value="Winged helix' DNA-binding domain"/>
    <property type="match status" value="1"/>
</dbReference>
<feature type="binding site" evidence="12">
    <location>
        <position position="139"/>
    </location>
    <ligand>
        <name>Zn(2+)</name>
        <dbReference type="ChEBI" id="CHEBI:29105"/>
    </ligand>
</feature>
<evidence type="ECO:0000256" key="9">
    <source>
        <dbReference type="ARBA" id="ARBA00023015"/>
    </source>
</evidence>
<name>B4CWE2_9BACT</name>
<keyword evidence="8 12" id="KW-0862">Zinc</keyword>
<dbReference type="FunCoup" id="B4CWE2">
    <property type="interactions" value="573"/>
</dbReference>
<comment type="subcellular location">
    <subcellularLocation>
        <location evidence="1">Cytoplasm</location>
    </subcellularLocation>
</comment>
<keyword evidence="13" id="KW-0408">Iron</keyword>
<feature type="binding site" evidence="13">
    <location>
        <position position="114"/>
    </location>
    <ligand>
        <name>Fe cation</name>
        <dbReference type="ChEBI" id="CHEBI:24875"/>
    </ligand>
</feature>
<dbReference type="Pfam" id="PF01475">
    <property type="entry name" value="FUR"/>
    <property type="match status" value="1"/>
</dbReference>
<dbReference type="Gene3D" id="1.10.10.10">
    <property type="entry name" value="Winged helix-like DNA-binding domain superfamily/Winged helix DNA-binding domain"/>
    <property type="match status" value="1"/>
</dbReference>
<evidence type="ECO:0000256" key="11">
    <source>
        <dbReference type="ARBA" id="ARBA00023163"/>
    </source>
</evidence>
<evidence type="ECO:0000256" key="12">
    <source>
        <dbReference type="PIRSR" id="PIRSR602481-1"/>
    </source>
</evidence>
<evidence type="ECO:0000256" key="10">
    <source>
        <dbReference type="ARBA" id="ARBA00023125"/>
    </source>
</evidence>
<keyword evidence="5" id="KW-0963">Cytoplasm</keyword>
<evidence type="ECO:0000256" key="7">
    <source>
        <dbReference type="ARBA" id="ARBA00022723"/>
    </source>
</evidence>
<sequence>MRPGIRERIHNFLADRGLRKTMQREAIIEAAFSTTEHYTAEELLRMSRKIDHSVSRATVYRTLPLLVECGVLKEMDFGKDYKFYDPNYLEHPHHNHLICVDCNRIVEFEDQHIELLEECISKRLGFSPASKSLRIEANCDELRKRGVCKNRKPSRD</sequence>
<evidence type="ECO:0000256" key="5">
    <source>
        <dbReference type="ARBA" id="ARBA00022490"/>
    </source>
</evidence>
<dbReference type="GO" id="GO:0045892">
    <property type="term" value="P:negative regulation of DNA-templated transcription"/>
    <property type="evidence" value="ECO:0007669"/>
    <property type="project" value="TreeGrafter"/>
</dbReference>
<dbReference type="InterPro" id="IPR002481">
    <property type="entry name" value="FUR"/>
</dbReference>
<feature type="binding site" evidence="13">
    <location>
        <position position="93"/>
    </location>
    <ligand>
        <name>Fe cation</name>
        <dbReference type="ChEBI" id="CHEBI:24875"/>
    </ligand>
</feature>
<feature type="binding site" evidence="12">
    <location>
        <position position="99"/>
    </location>
    <ligand>
        <name>Zn(2+)</name>
        <dbReference type="ChEBI" id="CHEBI:29105"/>
    </ligand>
</feature>
<dbReference type="RefSeq" id="WP_006978306.1">
    <property type="nucleotide sequence ID" value="NZ_ABVL01000002.1"/>
</dbReference>
<dbReference type="GO" id="GO:0008270">
    <property type="term" value="F:zinc ion binding"/>
    <property type="evidence" value="ECO:0007669"/>
    <property type="project" value="TreeGrafter"/>
</dbReference>
<dbReference type="InParanoid" id="B4CWE2"/>
<keyword evidence="9" id="KW-0805">Transcription regulation</keyword>
<dbReference type="CDD" id="cd07153">
    <property type="entry name" value="Fur_like"/>
    <property type="match status" value="1"/>
</dbReference>
<evidence type="ECO:0000256" key="13">
    <source>
        <dbReference type="PIRSR" id="PIRSR602481-2"/>
    </source>
</evidence>
<comment type="caution">
    <text evidence="14">The sequence shown here is derived from an EMBL/GenBank/DDBJ whole genome shotgun (WGS) entry which is preliminary data.</text>
</comment>
<dbReference type="GO" id="GO:0003700">
    <property type="term" value="F:DNA-binding transcription factor activity"/>
    <property type="evidence" value="ECO:0007669"/>
    <property type="project" value="InterPro"/>
</dbReference>
<dbReference type="Proteomes" id="UP000005824">
    <property type="component" value="Unassembled WGS sequence"/>
</dbReference>
<dbReference type="PANTHER" id="PTHR33202">
    <property type="entry name" value="ZINC UPTAKE REGULATION PROTEIN"/>
    <property type="match status" value="1"/>
</dbReference>
<dbReference type="GO" id="GO:1900376">
    <property type="term" value="P:regulation of secondary metabolite biosynthetic process"/>
    <property type="evidence" value="ECO:0007669"/>
    <property type="project" value="TreeGrafter"/>
</dbReference>
<dbReference type="GO" id="GO:0005829">
    <property type="term" value="C:cytosol"/>
    <property type="evidence" value="ECO:0007669"/>
    <property type="project" value="TreeGrafter"/>
</dbReference>
<dbReference type="InterPro" id="IPR036390">
    <property type="entry name" value="WH_DNA-bd_sf"/>
</dbReference>
<dbReference type="PANTHER" id="PTHR33202:SF2">
    <property type="entry name" value="FERRIC UPTAKE REGULATION PROTEIN"/>
    <property type="match status" value="1"/>
</dbReference>
<dbReference type="GO" id="GO:0000976">
    <property type="term" value="F:transcription cis-regulatory region binding"/>
    <property type="evidence" value="ECO:0007669"/>
    <property type="project" value="TreeGrafter"/>
</dbReference>
<dbReference type="InterPro" id="IPR043135">
    <property type="entry name" value="Fur_C"/>
</dbReference>
<dbReference type="AlphaFoldDB" id="B4CWE2"/>
<keyword evidence="10" id="KW-0238">DNA-binding</keyword>
<keyword evidence="6" id="KW-0678">Repressor</keyword>
<evidence type="ECO:0000313" key="15">
    <source>
        <dbReference type="Proteomes" id="UP000005824"/>
    </source>
</evidence>
<keyword evidence="11" id="KW-0804">Transcription</keyword>
<evidence type="ECO:0000256" key="2">
    <source>
        <dbReference type="ARBA" id="ARBA00007957"/>
    </source>
</evidence>
<accession>B4CWE2</accession>
<comment type="subunit">
    <text evidence="3">Homodimer.</text>
</comment>
<reference evidence="14 15" key="1">
    <citation type="journal article" date="2011" name="J. Bacteriol.">
        <title>Genome sequence of Chthoniobacter flavus Ellin428, an aerobic heterotrophic soil bacterium.</title>
        <authorList>
            <person name="Kant R."/>
            <person name="van Passel M.W."/>
            <person name="Palva A."/>
            <person name="Lucas S."/>
            <person name="Lapidus A."/>
            <person name="Glavina Del Rio T."/>
            <person name="Dalin E."/>
            <person name="Tice H."/>
            <person name="Bruce D."/>
            <person name="Goodwin L."/>
            <person name="Pitluck S."/>
            <person name="Larimer F.W."/>
            <person name="Land M.L."/>
            <person name="Hauser L."/>
            <person name="Sangwan P."/>
            <person name="de Vos W.M."/>
            <person name="Janssen P.H."/>
            <person name="Smidt H."/>
        </authorList>
    </citation>
    <scope>NUCLEOTIDE SEQUENCE [LARGE SCALE GENOMIC DNA]</scope>
    <source>
        <strain evidence="14 15">Ellin428</strain>
    </source>
</reference>
<dbReference type="EMBL" id="ABVL01000002">
    <property type="protein sequence ID" value="EDY21734.1"/>
    <property type="molecule type" value="Genomic_DNA"/>
</dbReference>
<protein>
    <recommendedName>
        <fullName evidence="4">Ferric uptake regulation protein</fullName>
    </recommendedName>
</protein>
<comment type="cofactor">
    <cofactor evidence="13">
        <name>Mn(2+)</name>
        <dbReference type="ChEBI" id="CHEBI:29035"/>
    </cofactor>
    <cofactor evidence="13">
        <name>Fe(2+)</name>
        <dbReference type="ChEBI" id="CHEBI:29033"/>
    </cofactor>
    <text evidence="13">Binds 1 Mn(2+) or Fe(2+) ion per subunit.</text>
</comment>